<proteinExistence type="predicted"/>
<organism evidence="1 2">
    <name type="scientific">Thalassiosira oceanica</name>
    <name type="common">Marine diatom</name>
    <dbReference type="NCBI Taxonomy" id="159749"/>
    <lineage>
        <taxon>Eukaryota</taxon>
        <taxon>Sar</taxon>
        <taxon>Stramenopiles</taxon>
        <taxon>Ochrophyta</taxon>
        <taxon>Bacillariophyta</taxon>
        <taxon>Coscinodiscophyceae</taxon>
        <taxon>Thalassiosirophycidae</taxon>
        <taxon>Thalassiosirales</taxon>
        <taxon>Thalassiosiraceae</taxon>
        <taxon>Thalassiosira</taxon>
    </lineage>
</organism>
<gene>
    <name evidence="1" type="ORF">THAOC_25512</name>
</gene>
<evidence type="ECO:0000313" key="2">
    <source>
        <dbReference type="Proteomes" id="UP000266841"/>
    </source>
</evidence>
<accession>K0RM75</accession>
<dbReference type="EMBL" id="AGNL01035215">
    <property type="protein sequence ID" value="EJK54828.1"/>
    <property type="molecule type" value="Genomic_DNA"/>
</dbReference>
<comment type="caution">
    <text evidence="1">The sequence shown here is derived from an EMBL/GenBank/DDBJ whole genome shotgun (WGS) entry which is preliminary data.</text>
</comment>
<dbReference type="AlphaFoldDB" id="K0RM75"/>
<evidence type="ECO:0000313" key="1">
    <source>
        <dbReference type="EMBL" id="EJK54828.1"/>
    </source>
</evidence>
<sequence length="204" mass="21190">MQALTTPLISPKSSAMAMATHPGNTNSDCDDMGYSFRCGFQNCDLPGVAMKACMMSLMQTAGQKTLGTAVRREPFVALMRGTVTAITTVPAIWSVAPTTASGAPSGEKFTRTTAALIQTQPSVALILNVDSSGIPFGAASKTAKAECCSPEYPCGAGEGGNDGVHYTLFYAGTHVKFVLSEATANLGFIVDRTTVFLTLDGGTE</sequence>
<name>K0RM75_THAOC</name>
<keyword evidence="2" id="KW-1185">Reference proteome</keyword>
<protein>
    <submittedName>
        <fullName evidence="1">Uncharacterized protein</fullName>
    </submittedName>
</protein>
<dbReference type="Proteomes" id="UP000266841">
    <property type="component" value="Unassembled WGS sequence"/>
</dbReference>
<reference evidence="1 2" key="1">
    <citation type="journal article" date="2012" name="Genome Biol.">
        <title>Genome and low-iron response of an oceanic diatom adapted to chronic iron limitation.</title>
        <authorList>
            <person name="Lommer M."/>
            <person name="Specht M."/>
            <person name="Roy A.S."/>
            <person name="Kraemer L."/>
            <person name="Andreson R."/>
            <person name="Gutowska M.A."/>
            <person name="Wolf J."/>
            <person name="Bergner S.V."/>
            <person name="Schilhabel M.B."/>
            <person name="Klostermeier U.C."/>
            <person name="Beiko R.G."/>
            <person name="Rosenstiel P."/>
            <person name="Hippler M."/>
            <person name="Laroche J."/>
        </authorList>
    </citation>
    <scope>NUCLEOTIDE SEQUENCE [LARGE SCALE GENOMIC DNA]</scope>
    <source>
        <strain evidence="1 2">CCMP1005</strain>
    </source>
</reference>